<dbReference type="RefSeq" id="XP_005539471.1">
    <property type="nucleotide sequence ID" value="XM_005539414.1"/>
</dbReference>
<dbReference type="eggNOG" id="KOG2121">
    <property type="taxonomic scope" value="Eukaryota"/>
</dbReference>
<dbReference type="GeneID" id="16997705"/>
<evidence type="ECO:0000313" key="11">
    <source>
        <dbReference type="Proteomes" id="UP000007014"/>
    </source>
</evidence>
<dbReference type="SUPFAM" id="SSF56281">
    <property type="entry name" value="Metallo-hydrolase/oxidoreductase"/>
    <property type="match status" value="1"/>
</dbReference>
<evidence type="ECO:0000256" key="4">
    <source>
        <dbReference type="ARBA" id="ARBA00022722"/>
    </source>
</evidence>
<dbReference type="PANTHER" id="PTHR46018:SF2">
    <property type="entry name" value="ZINC PHOSPHODIESTERASE ELAC PROTEIN 1"/>
    <property type="match status" value="1"/>
</dbReference>
<dbReference type="InterPro" id="IPR036866">
    <property type="entry name" value="RibonucZ/Hydroxyglut_hydro"/>
</dbReference>
<dbReference type="InterPro" id="IPR013471">
    <property type="entry name" value="RNase_Z/BN"/>
</dbReference>
<reference evidence="10 11" key="1">
    <citation type="journal article" date="2004" name="Nature">
        <title>Genome sequence of the ultrasmall unicellular red alga Cyanidioschyzon merolae 10D.</title>
        <authorList>
            <person name="Matsuzaki M."/>
            <person name="Misumi O."/>
            <person name="Shin-i T."/>
            <person name="Maruyama S."/>
            <person name="Takahara M."/>
            <person name="Miyagishima S."/>
            <person name="Mori T."/>
            <person name="Nishida K."/>
            <person name="Yagisawa F."/>
            <person name="Nishida K."/>
            <person name="Yoshida Y."/>
            <person name="Nishimura Y."/>
            <person name="Nakao S."/>
            <person name="Kobayashi T."/>
            <person name="Momoyama Y."/>
            <person name="Higashiyama T."/>
            <person name="Minoda A."/>
            <person name="Sano M."/>
            <person name="Nomoto H."/>
            <person name="Oishi K."/>
            <person name="Hayashi H."/>
            <person name="Ohta F."/>
            <person name="Nishizaka S."/>
            <person name="Haga S."/>
            <person name="Miura S."/>
            <person name="Morishita T."/>
            <person name="Kabeya Y."/>
            <person name="Terasawa K."/>
            <person name="Suzuki Y."/>
            <person name="Ishii Y."/>
            <person name="Asakawa S."/>
            <person name="Takano H."/>
            <person name="Ohta N."/>
            <person name="Kuroiwa H."/>
            <person name="Tanaka K."/>
            <person name="Shimizu N."/>
            <person name="Sugano S."/>
            <person name="Sato N."/>
            <person name="Nozaki H."/>
            <person name="Ogasawara N."/>
            <person name="Kohara Y."/>
            <person name="Kuroiwa T."/>
        </authorList>
    </citation>
    <scope>NUCLEOTIDE SEQUENCE [LARGE SCALE GENOMIC DNA]</scope>
    <source>
        <strain evidence="10 11">10D</strain>
    </source>
</reference>
<evidence type="ECO:0000256" key="8">
    <source>
        <dbReference type="ARBA" id="ARBA00022833"/>
    </source>
</evidence>
<keyword evidence="8" id="KW-0862">Zinc</keyword>
<gene>
    <name evidence="10" type="ORF">CYME_CMT511C</name>
</gene>
<dbReference type="HOGENOM" id="CLU_031317_2_2_1"/>
<accession>M1V7W0</accession>
<keyword evidence="3" id="KW-0819">tRNA processing</keyword>
<dbReference type="GO" id="GO:0042781">
    <property type="term" value="F:3'-tRNA processing endoribonuclease activity"/>
    <property type="evidence" value="ECO:0007669"/>
    <property type="project" value="TreeGrafter"/>
</dbReference>
<sequence length="528" mass="57957">MQQMSHVLLSVCGRRHRRTPGGRSALLQFRLGARTAQVLCKQTHVHERCFGSSIGATYHPGVAPESSTPVPSELMGNFQGLEVTFLGTGAAAPSPRRNVLSVAVRIGLAEQRKSAALWLFDVGEATQHQLMRSHLHMGRIERIFLTHLHGDHCFGLAGLLCGLGANSIPDDQSETAGDSGDAPGDRRGRLPLVDVYGPPGLRLLVRSALGVGRAHPRLRLRLHEIVPPAPDVLRDWYEWSRQFMNVEDNRLSRAALRTWAETLAPTMDCSLPMLPCEQAGTDFHFPSLADVQSMPEDPRIHGSIALKLVDDERGSVYVAPLRHSVPCFGYVIVEKQRLPRIDLVALRQKYQLETHPILKELKLGRSVPHPHDASKWIEPSEVLQPAAGPRKLVILGDTYDSTLILPAAHQCQLLVHEATLGDELAHRARSVQHSTARMAGAFAKRANLTGALALTHISARYDDQDGRSSRQLLAEARQGAKDGQFSIFIAEDLQRVQVPGTTAQCDPALMRYSTRSADSDSAVMLDAL</sequence>
<keyword evidence="6" id="KW-0255">Endonuclease</keyword>
<evidence type="ECO:0000256" key="3">
    <source>
        <dbReference type="ARBA" id="ARBA00022694"/>
    </source>
</evidence>
<evidence type="ECO:0000256" key="6">
    <source>
        <dbReference type="ARBA" id="ARBA00022759"/>
    </source>
</evidence>
<dbReference type="PANTHER" id="PTHR46018">
    <property type="entry name" value="ZINC PHOSPHODIESTERASE ELAC PROTEIN 1"/>
    <property type="match status" value="1"/>
</dbReference>
<keyword evidence="11" id="KW-1185">Reference proteome</keyword>
<keyword evidence="5" id="KW-0479">Metal-binding</keyword>
<dbReference type="Pfam" id="PF23023">
    <property type="entry name" value="Anti-Pycsar_Apyc1"/>
    <property type="match status" value="1"/>
</dbReference>
<feature type="region of interest" description="Disordered" evidence="9">
    <location>
        <begin position="171"/>
        <end position="190"/>
    </location>
</feature>
<protein>
    <submittedName>
        <fullName evidence="10">Uncharacterized protein</fullName>
    </submittedName>
</protein>
<organism evidence="10 11">
    <name type="scientific">Cyanidioschyzon merolae (strain NIES-3377 / 10D)</name>
    <name type="common">Unicellular red alga</name>
    <dbReference type="NCBI Taxonomy" id="280699"/>
    <lineage>
        <taxon>Eukaryota</taxon>
        <taxon>Rhodophyta</taxon>
        <taxon>Bangiophyceae</taxon>
        <taxon>Cyanidiales</taxon>
        <taxon>Cyanidiaceae</taxon>
        <taxon>Cyanidioschyzon</taxon>
    </lineage>
</organism>
<evidence type="ECO:0000256" key="2">
    <source>
        <dbReference type="ARBA" id="ARBA00011738"/>
    </source>
</evidence>
<dbReference type="EMBL" id="AP006502">
    <property type="protein sequence ID" value="BAM83435.1"/>
    <property type="molecule type" value="Genomic_DNA"/>
</dbReference>
<keyword evidence="4" id="KW-0540">Nuclease</keyword>
<name>M1V7W0_CYAM1</name>
<comment type="subunit">
    <text evidence="2">Homodimer.</text>
</comment>
<evidence type="ECO:0000256" key="5">
    <source>
        <dbReference type="ARBA" id="ARBA00022723"/>
    </source>
</evidence>
<comment type="cofactor">
    <cofactor evidence="1">
        <name>Zn(2+)</name>
        <dbReference type="ChEBI" id="CHEBI:29105"/>
    </cofactor>
</comment>
<evidence type="ECO:0000256" key="7">
    <source>
        <dbReference type="ARBA" id="ARBA00022801"/>
    </source>
</evidence>
<dbReference type="KEGG" id="cme:CYME_CMT511C"/>
<dbReference type="Gene3D" id="3.60.15.10">
    <property type="entry name" value="Ribonuclease Z/Hydroxyacylglutathione hydrolase-like"/>
    <property type="match status" value="1"/>
</dbReference>
<reference evidence="10 11" key="2">
    <citation type="journal article" date="2007" name="BMC Biol.">
        <title>A 100%-complete sequence reveals unusually simple genomic features in the hot-spring red alga Cyanidioschyzon merolae.</title>
        <authorList>
            <person name="Nozaki H."/>
            <person name="Takano H."/>
            <person name="Misumi O."/>
            <person name="Terasawa K."/>
            <person name="Matsuzaki M."/>
            <person name="Maruyama S."/>
            <person name="Nishida K."/>
            <person name="Yagisawa F."/>
            <person name="Yoshida Y."/>
            <person name="Fujiwara T."/>
            <person name="Takio S."/>
            <person name="Tamura K."/>
            <person name="Chung S.J."/>
            <person name="Nakamura S."/>
            <person name="Kuroiwa H."/>
            <person name="Tanaka K."/>
            <person name="Sato N."/>
            <person name="Kuroiwa T."/>
        </authorList>
    </citation>
    <scope>NUCLEOTIDE SEQUENCE [LARGE SCALE GENOMIC DNA]</scope>
    <source>
        <strain evidence="10 11">10D</strain>
    </source>
</reference>
<evidence type="ECO:0000256" key="9">
    <source>
        <dbReference type="SAM" id="MobiDB-lite"/>
    </source>
</evidence>
<evidence type="ECO:0000256" key="1">
    <source>
        <dbReference type="ARBA" id="ARBA00001947"/>
    </source>
</evidence>
<dbReference type="OrthoDB" id="527344at2759"/>
<dbReference type="AlphaFoldDB" id="M1V7W0"/>
<dbReference type="Gramene" id="CMT511CT">
    <property type="protein sequence ID" value="CMT511CT"/>
    <property type="gene ID" value="CMT511C"/>
</dbReference>
<dbReference type="HAMAP" id="MF_01818">
    <property type="entry name" value="RNase_Z_BN"/>
    <property type="match status" value="1"/>
</dbReference>
<evidence type="ECO:0000313" key="10">
    <source>
        <dbReference type="EMBL" id="BAM83435.1"/>
    </source>
</evidence>
<dbReference type="GO" id="GO:0046872">
    <property type="term" value="F:metal ion binding"/>
    <property type="evidence" value="ECO:0007669"/>
    <property type="project" value="UniProtKB-KW"/>
</dbReference>
<dbReference type="Proteomes" id="UP000007014">
    <property type="component" value="Chromosome 20"/>
</dbReference>
<dbReference type="GO" id="GO:0005634">
    <property type="term" value="C:nucleus"/>
    <property type="evidence" value="ECO:0007669"/>
    <property type="project" value="TreeGrafter"/>
</dbReference>
<dbReference type="STRING" id="280699.M1V7W0"/>
<dbReference type="CDD" id="cd07717">
    <property type="entry name" value="RNaseZ_ZiPD-like_MBL-fold"/>
    <property type="match status" value="1"/>
</dbReference>
<proteinExistence type="inferred from homology"/>
<dbReference type="OMA" id="GTQRQMM"/>
<keyword evidence="7" id="KW-0378">Hydrolase</keyword>